<name>A0A0F5JWI2_9BURK</name>
<evidence type="ECO:0000256" key="4">
    <source>
        <dbReference type="ARBA" id="ARBA00022692"/>
    </source>
</evidence>
<gene>
    <name evidence="9" type="ORF">WM40_19345</name>
</gene>
<keyword evidence="7 8" id="KW-0472">Membrane</keyword>
<dbReference type="PANTHER" id="PTHR34040">
    <property type="entry name" value="FLAGELLAR BIOSYNTHETIC PROTEIN FLIQ"/>
    <property type="match status" value="1"/>
</dbReference>
<accession>A0A0F5JWI2</accession>
<evidence type="ECO:0000256" key="5">
    <source>
        <dbReference type="ARBA" id="ARBA00022989"/>
    </source>
</evidence>
<evidence type="ECO:0000256" key="2">
    <source>
        <dbReference type="ARBA" id="ARBA00006156"/>
    </source>
</evidence>
<feature type="transmembrane region" description="Helical" evidence="8">
    <location>
        <begin position="12"/>
        <end position="33"/>
    </location>
</feature>
<dbReference type="EMBL" id="LAQU01000025">
    <property type="protein sequence ID" value="KKB62060.1"/>
    <property type="molecule type" value="Genomic_DNA"/>
</dbReference>
<feature type="transmembrane region" description="Helical" evidence="8">
    <location>
        <begin position="53"/>
        <end position="75"/>
    </location>
</feature>
<dbReference type="InterPro" id="IPR006306">
    <property type="entry name" value="T3SS_HrpO"/>
</dbReference>
<dbReference type="PANTHER" id="PTHR34040:SF7">
    <property type="entry name" value="SURFACE PRESENTATION OF ANTIGENS PROTEIN SPAQ"/>
    <property type="match status" value="1"/>
</dbReference>
<sequence>MGNIIYLSNKALILVLLVSSPAILVATIVGLGIGLFQTVTQLQEQTLSFGVKLIAVLACLLLLEHWMATIVMGFAREAVRLAFSRSVP</sequence>
<comment type="similarity">
    <text evidence="2">Belongs to the FliQ/MopD/SpaQ family.</text>
</comment>
<comment type="subcellular location">
    <subcellularLocation>
        <location evidence="1">Cell membrane</location>
        <topology evidence="1">Multi-pass membrane protein</topology>
    </subcellularLocation>
</comment>
<keyword evidence="10" id="KW-1185">Reference proteome</keyword>
<dbReference type="RefSeq" id="WP_024902849.1">
    <property type="nucleotide sequence ID" value="NZ_CADFGU010000002.1"/>
</dbReference>
<evidence type="ECO:0000256" key="1">
    <source>
        <dbReference type="ARBA" id="ARBA00004651"/>
    </source>
</evidence>
<evidence type="ECO:0000313" key="10">
    <source>
        <dbReference type="Proteomes" id="UP000033618"/>
    </source>
</evidence>
<dbReference type="PRINTS" id="PR00952">
    <property type="entry name" value="TYPE3IMQPROT"/>
</dbReference>
<keyword evidence="6" id="KW-0843">Virulence</keyword>
<dbReference type="Pfam" id="PF01313">
    <property type="entry name" value="Bac_export_3"/>
    <property type="match status" value="1"/>
</dbReference>
<dbReference type="GO" id="GO:0005886">
    <property type="term" value="C:plasma membrane"/>
    <property type="evidence" value="ECO:0007669"/>
    <property type="project" value="UniProtKB-SubCell"/>
</dbReference>
<keyword evidence="3" id="KW-1003">Cell membrane</keyword>
<dbReference type="PATRIC" id="fig|28092.6.peg.4538"/>
<reference evidence="9 10" key="1">
    <citation type="submission" date="2015-03" db="EMBL/GenBank/DDBJ databases">
        <title>Draft Genome Sequence of Burkholderia andropogonis type strain ICMP2807, isolated from Sorghum bicolor.</title>
        <authorList>
            <person name="Lopes-Santos L."/>
            <person name="Castro D.B."/>
            <person name="Ottoboni L.M."/>
            <person name="Park D."/>
            <person name="Weirc B.S."/>
            <person name="Destefano S.A."/>
        </authorList>
    </citation>
    <scope>NUCLEOTIDE SEQUENCE [LARGE SCALE GENOMIC DNA]</scope>
    <source>
        <strain evidence="9 10">ICMP2807</strain>
    </source>
</reference>
<dbReference type="InterPro" id="IPR002191">
    <property type="entry name" value="Bac_export_3"/>
</dbReference>
<comment type="caution">
    <text evidence="9">The sequence shown here is derived from an EMBL/GenBank/DDBJ whole genome shotgun (WGS) entry which is preliminary data.</text>
</comment>
<dbReference type="STRING" id="28092.WM40_19345"/>
<keyword evidence="4 8" id="KW-0812">Transmembrane</keyword>
<organism evidence="9 10">
    <name type="scientific">Robbsia andropogonis</name>
    <dbReference type="NCBI Taxonomy" id="28092"/>
    <lineage>
        <taxon>Bacteria</taxon>
        <taxon>Pseudomonadati</taxon>
        <taxon>Pseudomonadota</taxon>
        <taxon>Betaproteobacteria</taxon>
        <taxon>Burkholderiales</taxon>
        <taxon>Burkholderiaceae</taxon>
        <taxon>Robbsia</taxon>
    </lineage>
</organism>
<keyword evidence="5 8" id="KW-1133">Transmembrane helix</keyword>
<evidence type="ECO:0000256" key="7">
    <source>
        <dbReference type="ARBA" id="ARBA00023136"/>
    </source>
</evidence>
<dbReference type="NCBIfam" id="TIGR01403">
    <property type="entry name" value="fliQ_rel_III"/>
    <property type="match status" value="1"/>
</dbReference>
<evidence type="ECO:0000256" key="8">
    <source>
        <dbReference type="SAM" id="Phobius"/>
    </source>
</evidence>
<dbReference type="Proteomes" id="UP000033618">
    <property type="component" value="Unassembled WGS sequence"/>
</dbReference>
<dbReference type="AlphaFoldDB" id="A0A0F5JWI2"/>
<dbReference type="GO" id="GO:0009306">
    <property type="term" value="P:protein secretion"/>
    <property type="evidence" value="ECO:0007669"/>
    <property type="project" value="InterPro"/>
</dbReference>
<proteinExistence type="inferred from homology"/>
<evidence type="ECO:0000256" key="3">
    <source>
        <dbReference type="ARBA" id="ARBA00022475"/>
    </source>
</evidence>
<dbReference type="PIRSF" id="PIRSF004669">
    <property type="entry name" value="FliQ"/>
    <property type="match status" value="1"/>
</dbReference>
<protein>
    <recommendedName>
        <fullName evidence="11">Type III secretion system protein SpaQ</fullName>
    </recommendedName>
</protein>
<evidence type="ECO:0008006" key="11">
    <source>
        <dbReference type="Google" id="ProtNLM"/>
    </source>
</evidence>
<evidence type="ECO:0000256" key="6">
    <source>
        <dbReference type="ARBA" id="ARBA00023026"/>
    </source>
</evidence>
<evidence type="ECO:0000313" key="9">
    <source>
        <dbReference type="EMBL" id="KKB62060.1"/>
    </source>
</evidence>
<dbReference type="OrthoDB" id="9806440at2"/>